<keyword evidence="1" id="KW-0472">Membrane</keyword>
<keyword evidence="3" id="KW-1185">Reference proteome</keyword>
<feature type="transmembrane region" description="Helical" evidence="1">
    <location>
        <begin position="40"/>
        <end position="63"/>
    </location>
</feature>
<name>A0ABW0HXH6_9BACL</name>
<dbReference type="EMBL" id="JBHSMI010000052">
    <property type="protein sequence ID" value="MFC5405970.1"/>
    <property type="molecule type" value="Genomic_DNA"/>
</dbReference>
<reference evidence="3" key="1">
    <citation type="journal article" date="2019" name="Int. J. Syst. Evol. Microbiol.">
        <title>The Global Catalogue of Microorganisms (GCM) 10K type strain sequencing project: providing services to taxonomists for standard genome sequencing and annotation.</title>
        <authorList>
            <consortium name="The Broad Institute Genomics Platform"/>
            <consortium name="The Broad Institute Genome Sequencing Center for Infectious Disease"/>
            <person name="Wu L."/>
            <person name="Ma J."/>
        </authorList>
    </citation>
    <scope>NUCLEOTIDE SEQUENCE [LARGE SCALE GENOMIC DNA]</scope>
    <source>
        <strain evidence="3">CGMCC 1.18575</strain>
    </source>
</reference>
<protein>
    <submittedName>
        <fullName evidence="2">Uncharacterized protein</fullName>
    </submittedName>
</protein>
<organism evidence="2 3">
    <name type="scientific">Cohnella soli</name>
    <dbReference type="NCBI Taxonomy" id="425005"/>
    <lineage>
        <taxon>Bacteria</taxon>
        <taxon>Bacillati</taxon>
        <taxon>Bacillota</taxon>
        <taxon>Bacilli</taxon>
        <taxon>Bacillales</taxon>
        <taxon>Paenibacillaceae</taxon>
        <taxon>Cohnella</taxon>
    </lineage>
</organism>
<keyword evidence="1" id="KW-0812">Transmembrane</keyword>
<evidence type="ECO:0000313" key="3">
    <source>
        <dbReference type="Proteomes" id="UP001596113"/>
    </source>
</evidence>
<evidence type="ECO:0000256" key="1">
    <source>
        <dbReference type="SAM" id="Phobius"/>
    </source>
</evidence>
<evidence type="ECO:0000313" key="2">
    <source>
        <dbReference type="EMBL" id="MFC5405970.1"/>
    </source>
</evidence>
<keyword evidence="1" id="KW-1133">Transmembrane helix</keyword>
<dbReference type="RefSeq" id="WP_378137733.1">
    <property type="nucleotide sequence ID" value="NZ_JBHSMI010000052.1"/>
</dbReference>
<comment type="caution">
    <text evidence="2">The sequence shown here is derived from an EMBL/GenBank/DDBJ whole genome shotgun (WGS) entry which is preliminary data.</text>
</comment>
<proteinExistence type="predicted"/>
<gene>
    <name evidence="2" type="ORF">ACFPOF_24780</name>
</gene>
<sequence length="125" mass="13733">MAMATENTAVVQSRETAVEDRLARTSAANDFLTKPLPRRAFMRGSFLAILMLVLGPYLYRLLIKELDADRGSMKISLNEQDEGLSETSANIDPFMKGRPSLMNLKGIAVPSLTGNGKRLYKGKLG</sequence>
<dbReference type="Proteomes" id="UP001596113">
    <property type="component" value="Unassembled WGS sequence"/>
</dbReference>
<accession>A0ABW0HXH6</accession>